<feature type="region of interest" description="Disordered" evidence="1">
    <location>
        <begin position="1"/>
        <end position="118"/>
    </location>
</feature>
<keyword evidence="3" id="KW-1185">Reference proteome</keyword>
<dbReference type="EMBL" id="CM002870">
    <property type="protein sequence ID" value="KFK40865.1"/>
    <property type="molecule type" value="Genomic_DNA"/>
</dbReference>
<evidence type="ECO:0000313" key="2">
    <source>
        <dbReference type="EMBL" id="KFK40865.1"/>
    </source>
</evidence>
<reference evidence="3" key="1">
    <citation type="journal article" date="2015" name="Nat. Plants">
        <title>Genome expansion of Arabis alpina linked with retrotransposition and reduced symmetric DNA methylation.</title>
        <authorList>
            <person name="Willing E.M."/>
            <person name="Rawat V."/>
            <person name="Mandakova T."/>
            <person name="Maumus F."/>
            <person name="James G.V."/>
            <person name="Nordstroem K.J."/>
            <person name="Becker C."/>
            <person name="Warthmann N."/>
            <person name="Chica C."/>
            <person name="Szarzynska B."/>
            <person name="Zytnicki M."/>
            <person name="Albani M.C."/>
            <person name="Kiefer C."/>
            <person name="Bergonzi S."/>
            <person name="Castaings L."/>
            <person name="Mateos J.L."/>
            <person name="Berns M.C."/>
            <person name="Bujdoso N."/>
            <person name="Piofczyk T."/>
            <person name="de Lorenzo L."/>
            <person name="Barrero-Sicilia C."/>
            <person name="Mateos I."/>
            <person name="Piednoel M."/>
            <person name="Hagmann J."/>
            <person name="Chen-Min-Tao R."/>
            <person name="Iglesias-Fernandez R."/>
            <person name="Schuster S.C."/>
            <person name="Alonso-Blanco C."/>
            <person name="Roudier F."/>
            <person name="Carbonero P."/>
            <person name="Paz-Ares J."/>
            <person name="Davis S.J."/>
            <person name="Pecinka A."/>
            <person name="Quesneville H."/>
            <person name="Colot V."/>
            <person name="Lysak M.A."/>
            <person name="Weigel D."/>
            <person name="Coupland G."/>
            <person name="Schneeberger K."/>
        </authorList>
    </citation>
    <scope>NUCLEOTIDE SEQUENCE [LARGE SCALE GENOMIC DNA]</scope>
    <source>
        <strain evidence="3">cv. Pajares</strain>
    </source>
</reference>
<dbReference type="Proteomes" id="UP000029120">
    <property type="component" value="Chromosome 2"/>
</dbReference>
<name>A0A087HFG3_ARAAL</name>
<proteinExistence type="predicted"/>
<evidence type="ECO:0000313" key="3">
    <source>
        <dbReference type="Proteomes" id="UP000029120"/>
    </source>
</evidence>
<gene>
    <name evidence="2" type="ordered locus">AALP_Aa2g051900</name>
</gene>
<accession>A0A087HFG3</accession>
<feature type="compositionally biased region" description="Basic and acidic residues" evidence="1">
    <location>
        <begin position="82"/>
        <end position="91"/>
    </location>
</feature>
<organism evidence="2 3">
    <name type="scientific">Arabis alpina</name>
    <name type="common">Alpine rock-cress</name>
    <dbReference type="NCBI Taxonomy" id="50452"/>
    <lineage>
        <taxon>Eukaryota</taxon>
        <taxon>Viridiplantae</taxon>
        <taxon>Streptophyta</taxon>
        <taxon>Embryophyta</taxon>
        <taxon>Tracheophyta</taxon>
        <taxon>Spermatophyta</taxon>
        <taxon>Magnoliopsida</taxon>
        <taxon>eudicotyledons</taxon>
        <taxon>Gunneridae</taxon>
        <taxon>Pentapetalae</taxon>
        <taxon>rosids</taxon>
        <taxon>malvids</taxon>
        <taxon>Brassicales</taxon>
        <taxon>Brassicaceae</taxon>
        <taxon>Arabideae</taxon>
        <taxon>Arabis</taxon>
    </lineage>
</organism>
<sequence length="118" mass="13705">MNSLSSNFTDFGLPHNLKHPSQQEKHKQVFITRKGREVKAKTTKPVAEPPPFWLKRTHQRNPQQEALHPKELLQLASPGRVPRSEERRGEACRPFSRLTGVPRAYPKRKDRSLREGTY</sequence>
<dbReference type="Gramene" id="KFK40865">
    <property type="protein sequence ID" value="KFK40865"/>
    <property type="gene ID" value="AALP_AA2G051900"/>
</dbReference>
<dbReference type="AlphaFoldDB" id="A0A087HFG3"/>
<protein>
    <submittedName>
        <fullName evidence="2">Uncharacterized protein</fullName>
    </submittedName>
</protein>
<evidence type="ECO:0000256" key="1">
    <source>
        <dbReference type="SAM" id="MobiDB-lite"/>
    </source>
</evidence>